<feature type="region of interest" description="Disordered" evidence="1">
    <location>
        <begin position="291"/>
        <end position="369"/>
    </location>
</feature>
<dbReference type="EMBL" id="JASITI010000035">
    <property type="protein sequence ID" value="MDK9498836.1"/>
    <property type="molecule type" value="Genomic_DNA"/>
</dbReference>
<evidence type="ECO:0000313" key="2">
    <source>
        <dbReference type="EMBL" id="MDK9498836.1"/>
    </source>
</evidence>
<feature type="compositionally biased region" description="Gly residues" evidence="1">
    <location>
        <begin position="146"/>
        <end position="168"/>
    </location>
</feature>
<feature type="region of interest" description="Disordered" evidence="1">
    <location>
        <begin position="231"/>
        <end position="262"/>
    </location>
</feature>
<dbReference type="Proteomes" id="UP001223390">
    <property type="component" value="Unassembled WGS sequence"/>
</dbReference>
<reference evidence="2 3" key="1">
    <citation type="submission" date="2023-05" db="EMBL/GenBank/DDBJ databases">
        <title>Sequencing and Assembly of Streptomyces sp. NP73.</title>
        <authorList>
            <person name="Konwar A.N."/>
            <person name="Saikia K."/>
            <person name="Thakur D."/>
        </authorList>
    </citation>
    <scope>NUCLEOTIDE SEQUENCE [LARGE SCALE GENOMIC DNA]</scope>
    <source>
        <strain evidence="2 3">NP73</strain>
    </source>
</reference>
<protein>
    <recommendedName>
        <fullName evidence="4">DUF4232 domain-containing protein</fullName>
    </recommendedName>
</protein>
<evidence type="ECO:0000313" key="3">
    <source>
        <dbReference type="Proteomes" id="UP001223390"/>
    </source>
</evidence>
<gene>
    <name evidence="2" type="ORF">QEZ40_004042</name>
</gene>
<feature type="compositionally biased region" description="Low complexity" evidence="1">
    <location>
        <begin position="306"/>
        <end position="315"/>
    </location>
</feature>
<organism evidence="2 3">
    <name type="scientific">Streptomyces katrae</name>
    <dbReference type="NCBI Taxonomy" id="68223"/>
    <lineage>
        <taxon>Bacteria</taxon>
        <taxon>Bacillati</taxon>
        <taxon>Actinomycetota</taxon>
        <taxon>Actinomycetes</taxon>
        <taxon>Kitasatosporales</taxon>
        <taxon>Streptomycetaceae</taxon>
        <taxon>Streptomyces</taxon>
    </lineage>
</organism>
<keyword evidence="3" id="KW-1185">Reference proteome</keyword>
<feature type="compositionally biased region" description="Low complexity" evidence="1">
    <location>
        <begin position="327"/>
        <end position="341"/>
    </location>
</feature>
<accession>A0ABT7GYW8</accession>
<feature type="compositionally biased region" description="Gly residues" evidence="1">
    <location>
        <begin position="125"/>
        <end position="136"/>
    </location>
</feature>
<evidence type="ECO:0008006" key="4">
    <source>
        <dbReference type="Google" id="ProtNLM"/>
    </source>
</evidence>
<evidence type="ECO:0000256" key="1">
    <source>
        <dbReference type="SAM" id="MobiDB-lite"/>
    </source>
</evidence>
<comment type="caution">
    <text evidence="2">The sequence shown here is derived from an EMBL/GenBank/DDBJ whole genome shotgun (WGS) entry which is preliminary data.</text>
</comment>
<name>A0ABT7GYW8_9ACTN</name>
<proteinExistence type="predicted"/>
<feature type="compositionally biased region" description="Gly residues" evidence="1">
    <location>
        <begin position="316"/>
        <end position="326"/>
    </location>
</feature>
<dbReference type="RefSeq" id="WP_285344920.1">
    <property type="nucleotide sequence ID" value="NZ_JASITI010000035.1"/>
</dbReference>
<feature type="region of interest" description="Disordered" evidence="1">
    <location>
        <begin position="87"/>
        <end position="180"/>
    </location>
</feature>
<sequence>MRDDHENLPGPTGTATADEQLLRGLLAGAVQGLEPSEDALERLRHAVPVRRARKRQALLATAAVALLAGTAIPAALHLNADEGAVAGQHSAMAGHGQSQGPKAADASDPRQNGSDAPAAPRPVGSPGGGHSTGGGTQPSPQTSGSPSGGTSAGPVGAGAGAPTGGAGHGPLPPVGAAPGAAPGCTAEQLGVSGSARAPETDGKVYGSFKVTNVSARGCTVSGPDTVTAASVASAGPPPAPAAAPPVTVTGHTAGDPASALLPDPSAEAPVVLLQPNTAYEVRFAWVPSGQSCPAAKPAPSLGSQQEGGAARPTAGREGGAAGGTAGGTEPAGADAGPAKDPQTGSRNPAATGVEVSHTPGTGAPVTQTTIPAACGGTVYRTGLIPPGAP</sequence>